<accession>A0A660LDI7</accession>
<proteinExistence type="predicted"/>
<dbReference type="Pfam" id="PF01261">
    <property type="entry name" value="AP_endonuc_2"/>
    <property type="match status" value="1"/>
</dbReference>
<dbReference type="EMBL" id="RBIL01000001">
    <property type="protein sequence ID" value="RKQ93082.1"/>
    <property type="molecule type" value="Genomic_DNA"/>
</dbReference>
<dbReference type="InterPro" id="IPR013022">
    <property type="entry name" value="Xyl_isomerase-like_TIM-brl"/>
</dbReference>
<dbReference type="OrthoDB" id="9801426at2"/>
<dbReference type="Proteomes" id="UP000278962">
    <property type="component" value="Unassembled WGS sequence"/>
</dbReference>
<name>A0A660LDI7_9ACTN</name>
<dbReference type="InterPro" id="IPR050312">
    <property type="entry name" value="IolE/XylAMocC-like"/>
</dbReference>
<dbReference type="SUPFAM" id="SSF51658">
    <property type="entry name" value="Xylose isomerase-like"/>
    <property type="match status" value="1"/>
</dbReference>
<evidence type="ECO:0000313" key="2">
    <source>
        <dbReference type="EMBL" id="RKQ93082.1"/>
    </source>
</evidence>
<dbReference type="AlphaFoldDB" id="A0A660LDI7"/>
<feature type="domain" description="Xylose isomerase-like TIM barrel" evidence="1">
    <location>
        <begin position="25"/>
        <end position="257"/>
    </location>
</feature>
<organism evidence="2 3">
    <name type="scientific">Solirubrobacter pauli</name>
    <dbReference type="NCBI Taxonomy" id="166793"/>
    <lineage>
        <taxon>Bacteria</taxon>
        <taxon>Bacillati</taxon>
        <taxon>Actinomycetota</taxon>
        <taxon>Thermoleophilia</taxon>
        <taxon>Solirubrobacterales</taxon>
        <taxon>Solirubrobacteraceae</taxon>
        <taxon>Solirubrobacter</taxon>
    </lineage>
</organism>
<gene>
    <name evidence="2" type="ORF">C8N24_2942</name>
</gene>
<dbReference type="Gene3D" id="3.20.20.150">
    <property type="entry name" value="Divalent-metal-dependent TIM barrel enzymes"/>
    <property type="match status" value="1"/>
</dbReference>
<evidence type="ECO:0000313" key="3">
    <source>
        <dbReference type="Proteomes" id="UP000278962"/>
    </source>
</evidence>
<keyword evidence="3" id="KW-1185">Reference proteome</keyword>
<protein>
    <submittedName>
        <fullName evidence="2">D-psicose/D-tagatose/L-ribulose 3-epimerase</fullName>
    </submittedName>
</protein>
<comment type="caution">
    <text evidence="2">The sequence shown here is derived from an EMBL/GenBank/DDBJ whole genome shotgun (WGS) entry which is preliminary data.</text>
</comment>
<dbReference type="InterPro" id="IPR036237">
    <property type="entry name" value="Xyl_isomerase-like_sf"/>
</dbReference>
<dbReference type="RefSeq" id="WP_121250887.1">
    <property type="nucleotide sequence ID" value="NZ_RBIL01000001.1"/>
</dbReference>
<sequence length="285" mass="30384">MKLGANTWIWVSPLTDERLTQLAPRVRDMGFDVVELPIEQLGDWSPEHAAEVLAEHGLGASIAVAMAPGRELCGADAETVATTQAFLRDCLDVAATVGAGAIAGPIYTSTGRTWRIGPEERASLYAELREHLKPIADYAGEVGVKVGIEPLVRYETSLINTVEQALEAIDPLPSSIGLLLDTYHANVEEKDFAGSFRLGGPRLVHVHASANDRGAPGSDHIDWLGFRDAIVDTGYDGPVVIESFTAQNETIATAASVWRPLEASQDAIAVDGVAFLRGLFATSAV</sequence>
<evidence type="ECO:0000259" key="1">
    <source>
        <dbReference type="Pfam" id="PF01261"/>
    </source>
</evidence>
<reference evidence="2 3" key="1">
    <citation type="submission" date="2018-10" db="EMBL/GenBank/DDBJ databases">
        <title>Genomic Encyclopedia of Archaeal and Bacterial Type Strains, Phase II (KMG-II): from individual species to whole genera.</title>
        <authorList>
            <person name="Goeker M."/>
        </authorList>
    </citation>
    <scope>NUCLEOTIDE SEQUENCE [LARGE SCALE GENOMIC DNA]</scope>
    <source>
        <strain evidence="2 3">DSM 14954</strain>
    </source>
</reference>
<dbReference type="PANTHER" id="PTHR12110">
    <property type="entry name" value="HYDROXYPYRUVATE ISOMERASE"/>
    <property type="match status" value="1"/>
</dbReference>